<accession>A0A8U0LM91</accession>
<dbReference type="Proteomes" id="UP000494246">
    <property type="component" value="Unassembled WGS sequence"/>
</dbReference>
<dbReference type="AntiFam" id="ANF00157">
    <property type="entry name" value="Shadow ORF (opposite ileS)"/>
</dbReference>
<dbReference type="AlphaFoldDB" id="A0A8U0LM91"/>
<evidence type="ECO:0000256" key="1">
    <source>
        <dbReference type="SAM" id="MobiDB-lite"/>
    </source>
</evidence>
<reference evidence="2 3" key="1">
    <citation type="submission" date="2019-10" db="EMBL/GenBank/DDBJ databases">
        <authorList>
            <consortium name="Melissa Lawson"/>
            <person name="O'neill I."/>
        </authorList>
    </citation>
    <scope>NUCLEOTIDE SEQUENCE [LARGE SCALE GENOMIC DNA]</scope>
    <source>
        <strain evidence="2">LH_23</strain>
    </source>
</reference>
<name>A0A8U0LM91_BIFLI</name>
<gene>
    <name evidence="2" type="ORF">BIFLH23_01900</name>
</gene>
<proteinExistence type="predicted"/>
<evidence type="ECO:0000313" key="3">
    <source>
        <dbReference type="Proteomes" id="UP000494246"/>
    </source>
</evidence>
<protein>
    <submittedName>
        <fullName evidence="2">Uncharacterized protein</fullName>
    </submittedName>
</protein>
<sequence length="445" mass="47851">MRQQVLAEIELLAREPAFGRTHLDVVDVGADHDGEVGGHGPRGGGPEDGVGVLLVAHLHGHGHGGVLAILIDVGIHAQLVRAQRRAVLRAVRQHAVPLVGQALVVELLEGPHHGFHVWNVQGLVAVLEVHPSRLTVHVVLPFVGVFQHGGAAGVVELVDAHLFDLVDRVDAEFLLRLQFGGQAVGIPTEYAVDLAALHGLIARNHILGVTGQQVAVVRQAVREGRAVEEHEFVLAVVAGGVAFDGLLEGVVLVPVVENGLLHVGEAGVRRDVRGLAALVRLGIYVFAHRKSPVCTVHWSYRSVIDGRRRAPTFIGPIHGGHAGPRTRSSIVSWPEPTVFRPEQPMPDVPAYEDDDGRRYAPRTAVPPRLSRRPPHPEPLRSRPRTRATACVRLFRADPVGSTGRLPPFFRRLPADNGSLSGDGTHRNTPHGQIAAHGHGTVRSPI</sequence>
<feature type="region of interest" description="Disordered" evidence="1">
    <location>
        <begin position="336"/>
        <end position="385"/>
    </location>
</feature>
<comment type="caution">
    <text evidence="2">The sequence shown here is derived from an EMBL/GenBank/DDBJ whole genome shotgun (WGS) entry which is preliminary data.</text>
</comment>
<dbReference type="EMBL" id="CABWKH010000026">
    <property type="protein sequence ID" value="VWQ37786.1"/>
    <property type="molecule type" value="Genomic_DNA"/>
</dbReference>
<organism evidence="2 3">
    <name type="scientific">Bifidobacterium longum subsp. infantis</name>
    <dbReference type="NCBI Taxonomy" id="1682"/>
    <lineage>
        <taxon>Bacteria</taxon>
        <taxon>Bacillati</taxon>
        <taxon>Actinomycetota</taxon>
        <taxon>Actinomycetes</taxon>
        <taxon>Bifidobacteriales</taxon>
        <taxon>Bifidobacteriaceae</taxon>
        <taxon>Bifidobacterium</taxon>
    </lineage>
</organism>
<feature type="region of interest" description="Disordered" evidence="1">
    <location>
        <begin position="416"/>
        <end position="445"/>
    </location>
</feature>
<evidence type="ECO:0000313" key="2">
    <source>
        <dbReference type="EMBL" id="VWQ37786.1"/>
    </source>
</evidence>